<evidence type="ECO:0000256" key="1">
    <source>
        <dbReference type="ARBA" id="ARBA00004141"/>
    </source>
</evidence>
<evidence type="ECO:0000256" key="3">
    <source>
        <dbReference type="ARBA" id="ARBA00022692"/>
    </source>
</evidence>
<feature type="transmembrane region" description="Helical" evidence="7">
    <location>
        <begin position="328"/>
        <end position="347"/>
    </location>
</feature>
<dbReference type="InterPro" id="IPR002549">
    <property type="entry name" value="AI-2E-like"/>
</dbReference>
<dbReference type="Proteomes" id="UP000032680">
    <property type="component" value="Unassembled WGS sequence"/>
</dbReference>
<keyword evidence="5 7" id="KW-0472">Membrane</keyword>
<keyword evidence="4 7" id="KW-1133">Transmembrane helix</keyword>
<dbReference type="OrthoDB" id="9799225at2"/>
<gene>
    <name evidence="8" type="ORF">Asru_0253_05</name>
</gene>
<evidence type="ECO:0000256" key="5">
    <source>
        <dbReference type="ARBA" id="ARBA00023136"/>
    </source>
</evidence>
<evidence type="ECO:0000256" key="7">
    <source>
        <dbReference type="SAM" id="Phobius"/>
    </source>
</evidence>
<feature type="region of interest" description="Disordered" evidence="6">
    <location>
        <begin position="46"/>
        <end position="66"/>
    </location>
</feature>
<feature type="transmembrane region" description="Helical" evidence="7">
    <location>
        <begin position="209"/>
        <end position="232"/>
    </location>
</feature>
<feature type="transmembrane region" description="Helical" evidence="7">
    <location>
        <begin position="121"/>
        <end position="143"/>
    </location>
</feature>
<protein>
    <recommendedName>
        <fullName evidence="10">Transporter</fullName>
    </recommendedName>
</protein>
<comment type="subcellular location">
    <subcellularLocation>
        <location evidence="1">Membrane</location>
        <topology evidence="1">Multi-pass membrane protein</topology>
    </subcellularLocation>
</comment>
<feature type="transmembrane region" description="Helical" evidence="7">
    <location>
        <begin position="267"/>
        <end position="289"/>
    </location>
</feature>
<reference evidence="8 9" key="1">
    <citation type="submission" date="2012-11" db="EMBL/GenBank/DDBJ databases">
        <title>Whole genome sequence of Acidisphaera rubrifaciens HS-AP3.</title>
        <authorList>
            <person name="Azuma Y."/>
            <person name="Higashiura N."/>
            <person name="Hirakawa H."/>
            <person name="Matsushita K."/>
        </authorList>
    </citation>
    <scope>NUCLEOTIDE SEQUENCE [LARGE SCALE GENOMIC DNA]</scope>
    <source>
        <strain evidence="8 9">HS-AP3</strain>
    </source>
</reference>
<feature type="compositionally biased region" description="Basic and acidic residues" evidence="6">
    <location>
        <begin position="50"/>
        <end position="62"/>
    </location>
</feature>
<dbReference type="AlphaFoldDB" id="A0A0D6P8L6"/>
<evidence type="ECO:0000256" key="2">
    <source>
        <dbReference type="ARBA" id="ARBA00009773"/>
    </source>
</evidence>
<comment type="similarity">
    <text evidence="2">Belongs to the autoinducer-2 exporter (AI-2E) (TC 2.A.86) family.</text>
</comment>
<evidence type="ECO:0000313" key="9">
    <source>
        <dbReference type="Proteomes" id="UP000032680"/>
    </source>
</evidence>
<sequence length="413" mass="43685">MSDATAGPLSPGPLDGGPLEGVLGIAEPLLAATRLGDAVAAETTELAEAVSKEKPSGEEREPMPLPTDPRSMFLGGLFFLATIASLYVAADIILPVVAAIMLKLLLQPVVRVAERLHLPRAVGAVVALVLLIVCAAGLLSALAGPASDWAGRLPKALPRVQEQLAFLRAPIAGLTDLLHQAEALAVGPDGDVPVTPSPPLRSPNLVGVLFSRTTAMAATIFTTLIVLFYLLLYGETFLRRVVEILPRFASKRQAVEISLRIEQDISAYLVTVTLINAVVGIATGAVMWLCGVDDPLLWGTIAFMLNYVPILGPLGGIVLFTAAGVVSLGVDWAALLPVGLYFLIHVVEGEFATPLVLARRFTINPVAVVLALVFWFWLWGMPGAILAVPMLVITKIICDALTPLRAFGHFLEG</sequence>
<accession>A0A0D6P8L6</accession>
<name>A0A0D6P8L6_9PROT</name>
<evidence type="ECO:0008006" key="10">
    <source>
        <dbReference type="Google" id="ProtNLM"/>
    </source>
</evidence>
<evidence type="ECO:0000256" key="6">
    <source>
        <dbReference type="SAM" id="MobiDB-lite"/>
    </source>
</evidence>
<keyword evidence="3 7" id="KW-0812">Transmembrane</keyword>
<proteinExistence type="inferred from homology"/>
<feature type="transmembrane region" description="Helical" evidence="7">
    <location>
        <begin position="295"/>
        <end position="321"/>
    </location>
</feature>
<dbReference type="RefSeq" id="WP_084623373.1">
    <property type="nucleotide sequence ID" value="NZ_BANB01000253.1"/>
</dbReference>
<dbReference type="PANTHER" id="PTHR21716:SF16">
    <property type="entry name" value="BLL1467 PROTEIN"/>
    <property type="match status" value="1"/>
</dbReference>
<keyword evidence="9" id="KW-1185">Reference proteome</keyword>
<dbReference type="Pfam" id="PF01594">
    <property type="entry name" value="AI-2E_transport"/>
    <property type="match status" value="1"/>
</dbReference>
<dbReference type="PANTHER" id="PTHR21716">
    <property type="entry name" value="TRANSMEMBRANE PROTEIN"/>
    <property type="match status" value="1"/>
</dbReference>
<organism evidence="8 9">
    <name type="scientific">Acidisphaera rubrifaciens HS-AP3</name>
    <dbReference type="NCBI Taxonomy" id="1231350"/>
    <lineage>
        <taxon>Bacteria</taxon>
        <taxon>Pseudomonadati</taxon>
        <taxon>Pseudomonadota</taxon>
        <taxon>Alphaproteobacteria</taxon>
        <taxon>Acetobacterales</taxon>
        <taxon>Acetobacteraceae</taxon>
        <taxon>Acidisphaera</taxon>
    </lineage>
</organism>
<feature type="transmembrane region" description="Helical" evidence="7">
    <location>
        <begin position="367"/>
        <end position="393"/>
    </location>
</feature>
<evidence type="ECO:0000313" key="8">
    <source>
        <dbReference type="EMBL" id="GAN77189.1"/>
    </source>
</evidence>
<feature type="transmembrane region" description="Helical" evidence="7">
    <location>
        <begin position="72"/>
        <end position="100"/>
    </location>
</feature>
<comment type="caution">
    <text evidence="8">The sequence shown here is derived from an EMBL/GenBank/DDBJ whole genome shotgun (WGS) entry which is preliminary data.</text>
</comment>
<dbReference type="GO" id="GO:0055085">
    <property type="term" value="P:transmembrane transport"/>
    <property type="evidence" value="ECO:0007669"/>
    <property type="project" value="TreeGrafter"/>
</dbReference>
<dbReference type="GO" id="GO:0016020">
    <property type="term" value="C:membrane"/>
    <property type="evidence" value="ECO:0007669"/>
    <property type="project" value="UniProtKB-SubCell"/>
</dbReference>
<evidence type="ECO:0000256" key="4">
    <source>
        <dbReference type="ARBA" id="ARBA00022989"/>
    </source>
</evidence>
<dbReference type="EMBL" id="BANB01000253">
    <property type="protein sequence ID" value="GAN77189.1"/>
    <property type="molecule type" value="Genomic_DNA"/>
</dbReference>